<protein>
    <submittedName>
        <fullName evidence="1">Uncharacterized protein</fullName>
    </submittedName>
</protein>
<reference evidence="1" key="1">
    <citation type="submission" date="2013-07" db="EMBL/GenBank/DDBJ databases">
        <title>The genome of an arbuscular mycorrhizal fungus provides insights into the evolution of the oldest plant symbiosis.</title>
        <authorList>
            <consortium name="DOE Joint Genome Institute"/>
            <person name="Tisserant E."/>
            <person name="Malbreil M."/>
            <person name="Kuo A."/>
            <person name="Kohler A."/>
            <person name="Symeonidi A."/>
            <person name="Balestrini R."/>
            <person name="Charron P."/>
            <person name="Duensing N."/>
            <person name="Frei-dit-Frey N."/>
            <person name="Gianinazzi-Pearson V."/>
            <person name="Gilbert B."/>
            <person name="Handa Y."/>
            <person name="Hijri M."/>
            <person name="Kaul R."/>
            <person name="Kawaguchi M."/>
            <person name="Krajinski F."/>
            <person name="Lammers P."/>
            <person name="Lapierre D."/>
            <person name="Masclaux F.G."/>
            <person name="Murat C."/>
            <person name="Morin E."/>
            <person name="Ndikumana S."/>
            <person name="Pagni M."/>
            <person name="Petitpierre D."/>
            <person name="Requena N."/>
            <person name="Rosikiewicz P."/>
            <person name="Riley R."/>
            <person name="Saito K."/>
            <person name="San Clemente H."/>
            <person name="Shapiro H."/>
            <person name="van Tuinen D."/>
            <person name="Becard G."/>
            <person name="Bonfante P."/>
            <person name="Paszkowski U."/>
            <person name="Shachar-Hill Y."/>
            <person name="Young J.P."/>
            <person name="Sanders I.R."/>
            <person name="Henrissat B."/>
            <person name="Rensing S.A."/>
            <person name="Grigoriev I.V."/>
            <person name="Corradi N."/>
            <person name="Roux C."/>
            <person name="Martin F."/>
        </authorList>
    </citation>
    <scope>NUCLEOTIDE SEQUENCE</scope>
    <source>
        <strain evidence="1">DAOM 197198</strain>
    </source>
</reference>
<name>U9TY92_RHIID</name>
<gene>
    <name evidence="1" type="ORF">GLOINDRAFT_3600</name>
</gene>
<evidence type="ECO:0000313" key="1">
    <source>
        <dbReference type="EMBL" id="ESA08356.1"/>
    </source>
</evidence>
<dbReference type="AlphaFoldDB" id="U9TY92"/>
<sequence>MIIVKQHDKNSIIDNDINKERALDPVVKCTNELKSEFRTQVLKLYYYPDKDDWNFQFNTINNAKKILKMEYGSSIMKFAKNLQRFKN</sequence>
<accession>U9TY92</accession>
<proteinExistence type="predicted"/>
<dbReference type="HOGENOM" id="CLU_2484478_0_0_1"/>
<organism evidence="1">
    <name type="scientific">Rhizophagus irregularis (strain DAOM 181602 / DAOM 197198 / MUCL 43194)</name>
    <name type="common">Arbuscular mycorrhizal fungus</name>
    <name type="synonym">Glomus intraradices</name>
    <dbReference type="NCBI Taxonomy" id="747089"/>
    <lineage>
        <taxon>Eukaryota</taxon>
        <taxon>Fungi</taxon>
        <taxon>Fungi incertae sedis</taxon>
        <taxon>Mucoromycota</taxon>
        <taxon>Glomeromycotina</taxon>
        <taxon>Glomeromycetes</taxon>
        <taxon>Glomerales</taxon>
        <taxon>Glomeraceae</taxon>
        <taxon>Rhizophagus</taxon>
    </lineage>
</organism>
<dbReference type="EMBL" id="KI289298">
    <property type="protein sequence ID" value="ESA08356.1"/>
    <property type="molecule type" value="Genomic_DNA"/>
</dbReference>